<dbReference type="PANTHER" id="PTHR33112">
    <property type="entry name" value="DOMAIN PROTEIN, PUTATIVE-RELATED"/>
    <property type="match status" value="1"/>
</dbReference>
<name>A0A9P6GF44_9PLEO</name>
<accession>A0A9P6GF44</accession>
<evidence type="ECO:0000313" key="3">
    <source>
        <dbReference type="Proteomes" id="UP000756921"/>
    </source>
</evidence>
<dbReference type="Proteomes" id="UP000756921">
    <property type="component" value="Unassembled WGS sequence"/>
</dbReference>
<protein>
    <submittedName>
        <fullName evidence="2">Tol protein</fullName>
    </submittedName>
</protein>
<proteinExistence type="predicted"/>
<feature type="domain" description="Heterokaryon incompatibility" evidence="1">
    <location>
        <begin position="176"/>
        <end position="305"/>
    </location>
</feature>
<dbReference type="OrthoDB" id="5428863at2759"/>
<organism evidence="2 3">
    <name type="scientific">Paraphaeosphaeria minitans</name>
    <dbReference type="NCBI Taxonomy" id="565426"/>
    <lineage>
        <taxon>Eukaryota</taxon>
        <taxon>Fungi</taxon>
        <taxon>Dikarya</taxon>
        <taxon>Ascomycota</taxon>
        <taxon>Pezizomycotina</taxon>
        <taxon>Dothideomycetes</taxon>
        <taxon>Pleosporomycetidae</taxon>
        <taxon>Pleosporales</taxon>
        <taxon>Massarineae</taxon>
        <taxon>Didymosphaeriaceae</taxon>
        <taxon>Paraphaeosphaeria</taxon>
    </lineage>
</organism>
<reference evidence="2" key="1">
    <citation type="journal article" date="2020" name="Mol. Plant Microbe Interact.">
        <title>Genome Sequence of the Biocontrol Agent Coniothyrium minitans strain Conio (IMI 134523).</title>
        <authorList>
            <person name="Patel D."/>
            <person name="Shittu T.A."/>
            <person name="Baroncelli R."/>
            <person name="Muthumeenakshi S."/>
            <person name="Osborne T.H."/>
            <person name="Janganan T.K."/>
            <person name="Sreenivasaprasad S."/>
        </authorList>
    </citation>
    <scope>NUCLEOTIDE SEQUENCE</scope>
    <source>
        <strain evidence="2">Conio</strain>
    </source>
</reference>
<sequence>MSYSVDEQARLCSRCQSLDVARVRSSTRPRLPLGPVRDWHPDECYFCGLLVNLLSHDSSIDLTDEQPYFLFSIKTRHVHDKLFQILDQRLIVLSTSESGPPPGSVPYIVSHNNEPPIWLKHVQPLIDFERAKEWLRICTELHGDSCSRHKGYAIENFRLIDCSTGNVVTANKDEPYVALSYVWGEEKASAREIHAYPKTIRDAIIATKKLGYRRLWVDKYCIDQNDNNDLHYQFQQMDIIYQQAAVTIIAGAGTNSHYGLPGVDLSFRKPTSSVVVGDERICAIPKPELKREHCRWISRAWTYQEGLLSTRRLVFTDEQVYFECQGCYCAEMLDVPLASFKKMHAPDKPYLHKRYRAAGRMGLFPLNGCGVDPWDIYNRIGEYSERSLSHESDILNGILGIFRAFERMQNTVWHVHGVPFAKATGSPNGTSTMTNSKRALPNFAESLRWDLEAPSKRRRGFPSWSWTGWHGKIAWPAEYTNLDLMRTPRRIERPRDPRVNERALGVTFVLTSGDAMSWGEMQTSYGWLMMHNEPSVFLDIEAIVSPVTHLPGDQKQAPAFCLYFGQGGRVISASMTVADEYFNEELDLLAIHFHRTVRGNQGRSGTSAAATFTQHVMIVQECGTHWERVAIGSFDVDPKDEVHSIRRKLRLG</sequence>
<dbReference type="EMBL" id="WJXW01000007">
    <property type="protein sequence ID" value="KAF9734234.1"/>
    <property type="molecule type" value="Genomic_DNA"/>
</dbReference>
<gene>
    <name evidence="2" type="ORF">PMIN01_07137</name>
</gene>
<dbReference type="Pfam" id="PF06985">
    <property type="entry name" value="HET"/>
    <property type="match status" value="1"/>
</dbReference>
<comment type="caution">
    <text evidence="2">The sequence shown here is derived from an EMBL/GenBank/DDBJ whole genome shotgun (WGS) entry which is preliminary data.</text>
</comment>
<dbReference type="InterPro" id="IPR010730">
    <property type="entry name" value="HET"/>
</dbReference>
<dbReference type="AlphaFoldDB" id="A0A9P6GF44"/>
<keyword evidence="3" id="KW-1185">Reference proteome</keyword>
<evidence type="ECO:0000313" key="2">
    <source>
        <dbReference type="EMBL" id="KAF9734234.1"/>
    </source>
</evidence>
<dbReference type="PANTHER" id="PTHR33112:SF1">
    <property type="entry name" value="HETEROKARYON INCOMPATIBILITY DOMAIN-CONTAINING PROTEIN"/>
    <property type="match status" value="1"/>
</dbReference>
<evidence type="ECO:0000259" key="1">
    <source>
        <dbReference type="Pfam" id="PF06985"/>
    </source>
</evidence>